<evidence type="ECO:0000313" key="1">
    <source>
        <dbReference type="EMBL" id="ACV50143.1"/>
    </source>
</evidence>
<dbReference type="EMBL" id="GQ357915">
    <property type="protein sequence ID" value="ACV50143.1"/>
    <property type="molecule type" value="Genomic_DNA"/>
</dbReference>
<keyword evidence="2" id="KW-1185">Reference proteome</keyword>
<sequence length="133" mass="15824">MAVKVKLQFCNNGNLHMQQWATKPTPAQIFEWVETLNIFRWKQMVALTIGRLIDNNTAEFKHEYFVINVEVDTPVPPHPLYKDTPSEVLERAKFETWFKAQYHERLCRNMADRSYNDPHAHTMWTAWFARAND</sequence>
<organismHost>
    <name type="scientific">Delftia acidovorans</name>
    <name type="common">Pseudomonas acidovorans</name>
    <name type="synonym">Comamonas acidovorans</name>
    <dbReference type="NCBI Taxonomy" id="80866"/>
</organismHost>
<dbReference type="GeneID" id="8684069"/>
<dbReference type="KEGG" id="vg:8684069"/>
<proteinExistence type="predicted"/>
<organism evidence="1 2">
    <name type="scientific">Delftia phage PhiW-14</name>
    <name type="common">Deftia acidovorans bacteriophage phiW-14</name>
    <dbReference type="NCBI Taxonomy" id="665032"/>
    <lineage>
        <taxon>Viruses</taxon>
        <taxon>Duplodnaviria</taxon>
        <taxon>Heunggongvirae</taxon>
        <taxon>Uroviricota</taxon>
        <taxon>Caudoviricetes</taxon>
        <taxon>Ionavirus</taxon>
        <taxon>Ionavirus W14</taxon>
    </lineage>
</organism>
<accession>C9DG92</accession>
<dbReference type="RefSeq" id="YP_003358975.1">
    <property type="nucleotide sequence ID" value="NC_013697.1"/>
</dbReference>
<reference evidence="2" key="1">
    <citation type="submission" date="2009-07" db="EMBL/GenBank/DDBJ databases">
        <authorList>
            <person name="Kropinski A.M."/>
            <person name="Villegas A."/>
            <person name="Lingohr E.J."/>
        </authorList>
    </citation>
    <scope>NUCLEOTIDE SEQUENCE [LARGE SCALE GENOMIC DNA]</scope>
</reference>
<protein>
    <submittedName>
        <fullName evidence="1">Uncharacterized protein</fullName>
    </submittedName>
</protein>
<dbReference type="Proteomes" id="UP000008986">
    <property type="component" value="Segment"/>
</dbReference>
<evidence type="ECO:0000313" key="2">
    <source>
        <dbReference type="Proteomes" id="UP000008986"/>
    </source>
</evidence>
<name>C9DG92_BPW14</name>
<gene>
    <name evidence="1" type="primary">121</name>
</gene>